<dbReference type="FunFam" id="3.40.190.10:FF:000055">
    <property type="entry name" value="Phosphate ABC transporter, phosphate-binding protein"/>
    <property type="match status" value="1"/>
</dbReference>
<evidence type="ECO:0000256" key="3">
    <source>
        <dbReference type="ARBA" id="ARBA00022729"/>
    </source>
</evidence>
<dbReference type="InterPro" id="IPR024370">
    <property type="entry name" value="PBP_domain"/>
</dbReference>
<keyword evidence="3 4" id="KW-0732">Signal</keyword>
<feature type="chain" id="PRO_5035337402" description="Phosphate-binding protein" evidence="4">
    <location>
        <begin position="26"/>
        <end position="333"/>
    </location>
</feature>
<dbReference type="SUPFAM" id="SSF53850">
    <property type="entry name" value="Periplasmic binding protein-like II"/>
    <property type="match status" value="1"/>
</dbReference>
<dbReference type="InterPro" id="IPR011862">
    <property type="entry name" value="Phos-bd"/>
</dbReference>
<keyword evidence="4" id="KW-0592">Phosphate transport</keyword>
<evidence type="ECO:0000256" key="4">
    <source>
        <dbReference type="RuleBase" id="RU367119"/>
    </source>
</evidence>
<dbReference type="PANTHER" id="PTHR30570">
    <property type="entry name" value="PERIPLASMIC PHOSPHATE BINDING COMPONENT OF PHOSPHATE ABC TRANSPORTER"/>
    <property type="match status" value="1"/>
</dbReference>
<sequence length="333" mass="35947">MKKLTRPGAMALGLGLIAVGCSSQATQSQGAITIDGSSTVFPITEAIAEAYNQMQQNPVNVSVSFSGTGGGFEKFCAGETDINNASRPILDAEIAACDDAGVRFLELPVAFDALTVVVNQGNTWAEDITLEELKTLWEPDAEGKITRWSQVHSSWPDQPITLYGPGLDSGTYDYFTEVVVGEDSRSDFADSEDDEQLVQGVSRDPNALGYFGFAYYDQNQADLKALAIDAGNGPTLPSAATVSSAEYQPLSRPLFIYVNFASAQSNPALREFIKFYLETAPEVVTEGGYVPLPEEGYHIAWVNFHEGEVGTAFGGEPQPNLTIAELLRKTKRF</sequence>
<evidence type="ECO:0000313" key="7">
    <source>
        <dbReference type="Proteomes" id="UP000636505"/>
    </source>
</evidence>
<dbReference type="NCBIfam" id="TIGR02136">
    <property type="entry name" value="ptsS_2"/>
    <property type="match status" value="1"/>
</dbReference>
<organism evidence="6 7">
    <name type="scientific">Vasconcelosia minhoensis LEGE 07310</name>
    <dbReference type="NCBI Taxonomy" id="915328"/>
    <lineage>
        <taxon>Bacteria</taxon>
        <taxon>Bacillati</taxon>
        <taxon>Cyanobacteriota</taxon>
        <taxon>Cyanophyceae</taxon>
        <taxon>Nodosilineales</taxon>
        <taxon>Cymatolegaceae</taxon>
        <taxon>Vasconcelosia</taxon>
        <taxon>Vasconcelosia minhoensis</taxon>
    </lineage>
</organism>
<keyword evidence="7" id="KW-1185">Reference proteome</keyword>
<name>A0A8J7ALE9_9CYAN</name>
<comment type="similarity">
    <text evidence="1 4">Belongs to the PstS family.</text>
</comment>
<protein>
    <recommendedName>
        <fullName evidence="4">Phosphate-binding protein</fullName>
    </recommendedName>
</protein>
<dbReference type="Gene3D" id="3.40.190.10">
    <property type="entry name" value="Periplasmic binding protein-like II"/>
    <property type="match status" value="2"/>
</dbReference>
<reference evidence="6" key="1">
    <citation type="submission" date="2020-10" db="EMBL/GenBank/DDBJ databases">
        <authorList>
            <person name="Castelo-Branco R."/>
            <person name="Eusebio N."/>
            <person name="Adriana R."/>
            <person name="Vieira A."/>
            <person name="Brugerolle De Fraissinette N."/>
            <person name="Rezende De Castro R."/>
            <person name="Schneider M.P."/>
            <person name="Vasconcelos V."/>
            <person name="Leao P.N."/>
        </authorList>
    </citation>
    <scope>NUCLEOTIDE SEQUENCE</scope>
    <source>
        <strain evidence="6">LEGE 07310</strain>
    </source>
</reference>
<evidence type="ECO:0000259" key="5">
    <source>
        <dbReference type="Pfam" id="PF12849"/>
    </source>
</evidence>
<dbReference type="Pfam" id="PF12849">
    <property type="entry name" value="PBP_like_2"/>
    <property type="match status" value="1"/>
</dbReference>
<evidence type="ECO:0000256" key="2">
    <source>
        <dbReference type="ARBA" id="ARBA00022448"/>
    </source>
</evidence>
<comment type="function">
    <text evidence="4">Involved in the system for phosphate transport across the cytoplasmic membrane.</text>
</comment>
<gene>
    <name evidence="6" type="ORF">IQ241_07680</name>
</gene>
<dbReference type="GO" id="GO:0006817">
    <property type="term" value="P:phosphate ion transport"/>
    <property type="evidence" value="ECO:0007669"/>
    <property type="project" value="UniProtKB-UniRule"/>
</dbReference>
<dbReference type="EMBL" id="JADEXG010000013">
    <property type="protein sequence ID" value="MBE9077175.1"/>
    <property type="molecule type" value="Genomic_DNA"/>
</dbReference>
<dbReference type="InterPro" id="IPR050811">
    <property type="entry name" value="Phosphate_ABC_transporter"/>
</dbReference>
<dbReference type="CDD" id="cd13654">
    <property type="entry name" value="PBP2_phosphate_like_2"/>
    <property type="match status" value="1"/>
</dbReference>
<dbReference type="PANTHER" id="PTHR30570:SF1">
    <property type="entry name" value="PHOSPHATE-BINDING PROTEIN PSTS"/>
    <property type="match status" value="1"/>
</dbReference>
<dbReference type="RefSeq" id="WP_193905864.1">
    <property type="nucleotide sequence ID" value="NZ_JADEXG010000013.1"/>
</dbReference>
<comment type="caution">
    <text evidence="6">The sequence shown here is derived from an EMBL/GenBank/DDBJ whole genome shotgun (WGS) entry which is preliminary data.</text>
</comment>
<evidence type="ECO:0000256" key="1">
    <source>
        <dbReference type="ARBA" id="ARBA00008725"/>
    </source>
</evidence>
<keyword evidence="2 4" id="KW-0813">Transport</keyword>
<evidence type="ECO:0000313" key="6">
    <source>
        <dbReference type="EMBL" id="MBE9077175.1"/>
    </source>
</evidence>
<dbReference type="PROSITE" id="PS51257">
    <property type="entry name" value="PROKAR_LIPOPROTEIN"/>
    <property type="match status" value="1"/>
</dbReference>
<dbReference type="Proteomes" id="UP000636505">
    <property type="component" value="Unassembled WGS sequence"/>
</dbReference>
<dbReference type="AlphaFoldDB" id="A0A8J7ALE9"/>
<accession>A0A8J7ALE9</accession>
<feature type="domain" description="PBP" evidence="5">
    <location>
        <begin position="24"/>
        <end position="277"/>
    </location>
</feature>
<feature type="signal peptide" evidence="4">
    <location>
        <begin position="1"/>
        <end position="25"/>
    </location>
</feature>
<proteinExistence type="inferred from homology"/>
<dbReference type="GO" id="GO:0042301">
    <property type="term" value="F:phosphate ion binding"/>
    <property type="evidence" value="ECO:0007669"/>
    <property type="project" value="UniProtKB-UniRule"/>
</dbReference>